<dbReference type="PROSITE" id="PS00041">
    <property type="entry name" value="HTH_ARAC_FAMILY_1"/>
    <property type="match status" value="1"/>
</dbReference>
<dbReference type="Proteomes" id="UP000239181">
    <property type="component" value="Unassembled WGS sequence"/>
</dbReference>
<dbReference type="SUPFAM" id="SSF46689">
    <property type="entry name" value="Homeodomain-like"/>
    <property type="match status" value="2"/>
</dbReference>
<feature type="domain" description="HTH araC/xylS-type" evidence="4">
    <location>
        <begin position="201"/>
        <end position="299"/>
    </location>
</feature>
<dbReference type="InterPro" id="IPR032783">
    <property type="entry name" value="AraC_lig"/>
</dbReference>
<dbReference type="AlphaFoldDB" id="A0A2S9ID66"/>
<dbReference type="SMART" id="SM00342">
    <property type="entry name" value="HTH_ARAC"/>
    <property type="match status" value="1"/>
</dbReference>
<dbReference type="GO" id="GO:0043565">
    <property type="term" value="F:sequence-specific DNA binding"/>
    <property type="evidence" value="ECO:0007669"/>
    <property type="project" value="InterPro"/>
</dbReference>
<dbReference type="PANTHER" id="PTHR46796:SF7">
    <property type="entry name" value="ARAC FAMILY TRANSCRIPTIONAL REGULATOR"/>
    <property type="match status" value="1"/>
</dbReference>
<keyword evidence="2" id="KW-0238">DNA-binding</keyword>
<dbReference type="Gene3D" id="1.10.10.60">
    <property type="entry name" value="Homeodomain-like"/>
    <property type="match status" value="2"/>
</dbReference>
<accession>A0A2S9ID66</accession>
<keyword evidence="3" id="KW-0804">Transcription</keyword>
<dbReference type="InterPro" id="IPR018060">
    <property type="entry name" value="HTH_AraC"/>
</dbReference>
<evidence type="ECO:0000313" key="6">
    <source>
        <dbReference type="Proteomes" id="UP000239181"/>
    </source>
</evidence>
<dbReference type="GO" id="GO:0003700">
    <property type="term" value="F:DNA-binding transcription factor activity"/>
    <property type="evidence" value="ECO:0007669"/>
    <property type="project" value="InterPro"/>
</dbReference>
<sequence>MALLDDVFAAMHVNSALHSRLRPRAPWGVSFIKSTSIRFGFMLEGQGWLTVNGQPPHRLRSGEGFIARPGVLLSLSDEPQTPTRPCEEVFADCAGKSAVFGGEGEKAELLCGWLTFDAGGAQPLLSLLPDCVVIPADAERSPLLAATLQLLALETDAPHLGSQIVVSRLADVLFVQAIRTHYQQMQPQQGWMAALADGRLRPLIGQIHQQLDFPWRLSEMAKQAGMSRSAFTVHFKQVTGETPGEYLTRWRIWRARCLLRHPELALEAIARQVGYDSAITFGRAFRRHEGQTPGEYRRALAT</sequence>
<dbReference type="PANTHER" id="PTHR46796">
    <property type="entry name" value="HTH-TYPE TRANSCRIPTIONAL ACTIVATOR RHAS-RELATED"/>
    <property type="match status" value="1"/>
</dbReference>
<evidence type="ECO:0000256" key="2">
    <source>
        <dbReference type="ARBA" id="ARBA00023125"/>
    </source>
</evidence>
<name>A0A2S9ID66_9GAMM</name>
<dbReference type="PRINTS" id="PR00032">
    <property type="entry name" value="HTHARAC"/>
</dbReference>
<dbReference type="PROSITE" id="PS01124">
    <property type="entry name" value="HTH_ARAC_FAMILY_2"/>
    <property type="match status" value="1"/>
</dbReference>
<dbReference type="InterPro" id="IPR018062">
    <property type="entry name" value="HTH_AraC-typ_CS"/>
</dbReference>
<protein>
    <submittedName>
        <fullName evidence="5">AraC family transcriptional regulator</fullName>
    </submittedName>
</protein>
<dbReference type="Pfam" id="PF12833">
    <property type="entry name" value="HTH_18"/>
    <property type="match status" value="1"/>
</dbReference>
<comment type="caution">
    <text evidence="5">The sequence shown here is derived from an EMBL/GenBank/DDBJ whole genome shotgun (WGS) entry which is preliminary data.</text>
</comment>
<dbReference type="RefSeq" id="WP_105592454.1">
    <property type="nucleotide sequence ID" value="NZ_PDET01000005.1"/>
</dbReference>
<dbReference type="EMBL" id="PDET01000005">
    <property type="protein sequence ID" value="PRD15741.1"/>
    <property type="molecule type" value="Genomic_DNA"/>
</dbReference>
<organism evidence="5 6">
    <name type="scientific">Pantoea coffeiphila</name>
    <dbReference type="NCBI Taxonomy" id="1465635"/>
    <lineage>
        <taxon>Bacteria</taxon>
        <taxon>Pseudomonadati</taxon>
        <taxon>Pseudomonadota</taxon>
        <taxon>Gammaproteobacteria</taxon>
        <taxon>Enterobacterales</taxon>
        <taxon>Erwiniaceae</taxon>
        <taxon>Pantoea</taxon>
    </lineage>
</organism>
<proteinExistence type="predicted"/>
<dbReference type="Pfam" id="PF12852">
    <property type="entry name" value="Cupin_6"/>
    <property type="match status" value="1"/>
</dbReference>
<keyword evidence="1" id="KW-0805">Transcription regulation</keyword>
<dbReference type="InterPro" id="IPR020449">
    <property type="entry name" value="Tscrpt_reg_AraC-type_HTH"/>
</dbReference>
<reference evidence="5 6" key="1">
    <citation type="submission" date="2017-10" db="EMBL/GenBank/DDBJ databases">
        <title>Draft genome of two endophytic bacteria isolated from 'guarana' Paullinia cupana (Mart.) Ducke.</title>
        <authorList>
            <person name="Siqueira K.A."/>
            <person name="Liotti R.G."/>
            <person name="Mendes T.A."/>
            <person name="Soares M.A."/>
        </authorList>
    </citation>
    <scope>NUCLEOTIDE SEQUENCE [LARGE SCALE GENOMIC DNA]</scope>
    <source>
        <strain evidence="5 6">342</strain>
    </source>
</reference>
<dbReference type="InterPro" id="IPR050204">
    <property type="entry name" value="AraC_XylS_family_regulators"/>
</dbReference>
<evidence type="ECO:0000256" key="1">
    <source>
        <dbReference type="ARBA" id="ARBA00023015"/>
    </source>
</evidence>
<evidence type="ECO:0000256" key="3">
    <source>
        <dbReference type="ARBA" id="ARBA00023163"/>
    </source>
</evidence>
<evidence type="ECO:0000259" key="4">
    <source>
        <dbReference type="PROSITE" id="PS01124"/>
    </source>
</evidence>
<gene>
    <name evidence="5" type="ORF">CQW29_09310</name>
</gene>
<keyword evidence="6" id="KW-1185">Reference proteome</keyword>
<evidence type="ECO:0000313" key="5">
    <source>
        <dbReference type="EMBL" id="PRD15741.1"/>
    </source>
</evidence>
<dbReference type="OrthoDB" id="9783876at2"/>
<dbReference type="InterPro" id="IPR009057">
    <property type="entry name" value="Homeodomain-like_sf"/>
</dbReference>